<evidence type="ECO:0000256" key="2">
    <source>
        <dbReference type="ARBA" id="ARBA00022771"/>
    </source>
</evidence>
<keyword evidence="6" id="KW-1185">Reference proteome</keyword>
<sequence length="42" mass="5089">NRTKNKCSKDLKELPCLHKFHEKCIEKWFKVRSTCPLCRLKV</sequence>
<dbReference type="InterPro" id="IPR013083">
    <property type="entry name" value="Znf_RING/FYVE/PHD"/>
</dbReference>
<dbReference type="PROSITE" id="PS50089">
    <property type="entry name" value="ZF_RING_2"/>
    <property type="match status" value="1"/>
</dbReference>
<name>A0A915EP81_9BILA</name>
<dbReference type="PANTHER" id="PTHR45931:SF3">
    <property type="entry name" value="RING ZINC FINGER-CONTAINING PROTEIN"/>
    <property type="match status" value="1"/>
</dbReference>
<organism evidence="6 7">
    <name type="scientific">Ditylenchus dipsaci</name>
    <dbReference type="NCBI Taxonomy" id="166011"/>
    <lineage>
        <taxon>Eukaryota</taxon>
        <taxon>Metazoa</taxon>
        <taxon>Ecdysozoa</taxon>
        <taxon>Nematoda</taxon>
        <taxon>Chromadorea</taxon>
        <taxon>Rhabditida</taxon>
        <taxon>Tylenchina</taxon>
        <taxon>Tylenchomorpha</taxon>
        <taxon>Sphaerularioidea</taxon>
        <taxon>Anguinidae</taxon>
        <taxon>Anguininae</taxon>
        <taxon>Ditylenchus</taxon>
    </lineage>
</organism>
<dbReference type="InterPro" id="IPR001841">
    <property type="entry name" value="Znf_RING"/>
</dbReference>
<dbReference type="PANTHER" id="PTHR45931">
    <property type="entry name" value="SI:CH211-59O9.10"/>
    <property type="match status" value="1"/>
</dbReference>
<protein>
    <submittedName>
        <fullName evidence="7">RING-type domain-containing protein</fullName>
    </submittedName>
</protein>
<dbReference type="GO" id="GO:0005634">
    <property type="term" value="C:nucleus"/>
    <property type="evidence" value="ECO:0007669"/>
    <property type="project" value="TreeGrafter"/>
</dbReference>
<dbReference type="WBParaSite" id="jg893">
    <property type="protein sequence ID" value="jg893"/>
    <property type="gene ID" value="jg893"/>
</dbReference>
<proteinExistence type="predicted"/>
<evidence type="ECO:0000313" key="7">
    <source>
        <dbReference type="WBParaSite" id="jg893"/>
    </source>
</evidence>
<dbReference type="GO" id="GO:0006511">
    <property type="term" value="P:ubiquitin-dependent protein catabolic process"/>
    <property type="evidence" value="ECO:0007669"/>
    <property type="project" value="TreeGrafter"/>
</dbReference>
<dbReference type="InterPro" id="IPR051834">
    <property type="entry name" value="RING_finger_E3_ligase"/>
</dbReference>
<dbReference type="Proteomes" id="UP000887574">
    <property type="component" value="Unplaced"/>
</dbReference>
<evidence type="ECO:0000259" key="5">
    <source>
        <dbReference type="PROSITE" id="PS50089"/>
    </source>
</evidence>
<dbReference type="GO" id="GO:0061630">
    <property type="term" value="F:ubiquitin protein ligase activity"/>
    <property type="evidence" value="ECO:0007669"/>
    <property type="project" value="TreeGrafter"/>
</dbReference>
<dbReference type="Pfam" id="PF13639">
    <property type="entry name" value="zf-RING_2"/>
    <property type="match status" value="1"/>
</dbReference>
<evidence type="ECO:0000256" key="4">
    <source>
        <dbReference type="PROSITE-ProRule" id="PRU00175"/>
    </source>
</evidence>
<dbReference type="GO" id="GO:0008270">
    <property type="term" value="F:zinc ion binding"/>
    <property type="evidence" value="ECO:0007669"/>
    <property type="project" value="UniProtKB-KW"/>
</dbReference>
<evidence type="ECO:0000313" key="6">
    <source>
        <dbReference type="Proteomes" id="UP000887574"/>
    </source>
</evidence>
<dbReference type="Gene3D" id="3.30.40.10">
    <property type="entry name" value="Zinc/RING finger domain, C3HC4 (zinc finger)"/>
    <property type="match status" value="1"/>
</dbReference>
<evidence type="ECO:0000256" key="3">
    <source>
        <dbReference type="ARBA" id="ARBA00022833"/>
    </source>
</evidence>
<evidence type="ECO:0000256" key="1">
    <source>
        <dbReference type="ARBA" id="ARBA00022723"/>
    </source>
</evidence>
<keyword evidence="3" id="KW-0862">Zinc</keyword>
<keyword evidence="1" id="KW-0479">Metal-binding</keyword>
<dbReference type="SUPFAM" id="SSF57850">
    <property type="entry name" value="RING/U-box"/>
    <property type="match status" value="1"/>
</dbReference>
<feature type="domain" description="RING-type" evidence="5">
    <location>
        <begin position="14"/>
        <end position="39"/>
    </location>
</feature>
<reference evidence="7" key="1">
    <citation type="submission" date="2022-11" db="UniProtKB">
        <authorList>
            <consortium name="WormBaseParasite"/>
        </authorList>
    </citation>
    <scope>IDENTIFICATION</scope>
</reference>
<keyword evidence="2 4" id="KW-0863">Zinc-finger</keyword>
<dbReference type="AlphaFoldDB" id="A0A915EP81"/>
<accession>A0A915EP81</accession>